<protein>
    <recommendedName>
        <fullName evidence="3">Aminopeptidase</fullName>
    </recommendedName>
</protein>
<accession>A0ABU5DAX5</accession>
<sequence length="251" mass="27215">MNRTTGTRSLGTLLLGLMLVLGGCATRSISNAGCDSSRSYGCEANAPAELSEFDVLGIARDARPNDADIAAALARPRVLRLDHASRLLLIQSGSAFPDAPMRDALAARYTVGSFSGMRPWQAKGSTADVVDAVSYARSMRLAAAQGGFDKVLVYWGVLESARKNNVASNVSWVPVIGWVLPDEREHMRIRLRLALIDVASGQWEMLEPPPVADDALSSVLSRRDVDQTLVAQLKDRGYATAVESLRQRFER</sequence>
<organism evidence="1 2">
    <name type="scientific">Roseateles agri</name>
    <dbReference type="NCBI Taxonomy" id="3098619"/>
    <lineage>
        <taxon>Bacteria</taxon>
        <taxon>Pseudomonadati</taxon>
        <taxon>Pseudomonadota</taxon>
        <taxon>Betaproteobacteria</taxon>
        <taxon>Burkholderiales</taxon>
        <taxon>Sphaerotilaceae</taxon>
        <taxon>Roseateles</taxon>
    </lineage>
</organism>
<evidence type="ECO:0008006" key="3">
    <source>
        <dbReference type="Google" id="ProtNLM"/>
    </source>
</evidence>
<evidence type="ECO:0000313" key="1">
    <source>
        <dbReference type="EMBL" id="MDY0742981.1"/>
    </source>
</evidence>
<dbReference type="EMBL" id="JAXCLA010000001">
    <property type="protein sequence ID" value="MDY0742981.1"/>
    <property type="molecule type" value="Genomic_DNA"/>
</dbReference>
<reference evidence="1 2" key="1">
    <citation type="submission" date="2023-11" db="EMBL/GenBank/DDBJ databases">
        <title>Paucibacter sp. nov., isolated from fresh soil in Korea.</title>
        <authorList>
            <person name="Le N.T.T."/>
        </authorList>
    </citation>
    <scope>NUCLEOTIDE SEQUENCE [LARGE SCALE GENOMIC DNA]</scope>
    <source>
        <strain evidence="1 2">R3-3</strain>
    </source>
</reference>
<comment type="caution">
    <text evidence="1">The sequence shown here is derived from an EMBL/GenBank/DDBJ whole genome shotgun (WGS) entry which is preliminary data.</text>
</comment>
<keyword evidence="2" id="KW-1185">Reference proteome</keyword>
<dbReference type="Proteomes" id="UP001285263">
    <property type="component" value="Unassembled WGS sequence"/>
</dbReference>
<gene>
    <name evidence="1" type="ORF">SNE35_00615</name>
</gene>
<dbReference type="Pfam" id="PF25851">
    <property type="entry name" value="YafT"/>
    <property type="match status" value="1"/>
</dbReference>
<dbReference type="PROSITE" id="PS51257">
    <property type="entry name" value="PROKAR_LIPOPROTEIN"/>
    <property type="match status" value="1"/>
</dbReference>
<dbReference type="InterPro" id="IPR058961">
    <property type="entry name" value="YafT"/>
</dbReference>
<proteinExistence type="predicted"/>
<name>A0ABU5DAX5_9BURK</name>
<dbReference type="RefSeq" id="WP_320420794.1">
    <property type="nucleotide sequence ID" value="NZ_JAXCLA010000001.1"/>
</dbReference>
<evidence type="ECO:0000313" key="2">
    <source>
        <dbReference type="Proteomes" id="UP001285263"/>
    </source>
</evidence>